<dbReference type="InterPro" id="IPR023787">
    <property type="entry name" value="T3SS_YcgR"/>
</dbReference>
<dbReference type="Gene3D" id="2.40.10.220">
    <property type="entry name" value="predicted glycosyltransferase like domains"/>
    <property type="match status" value="1"/>
</dbReference>
<evidence type="ECO:0000313" key="7">
    <source>
        <dbReference type="Proteomes" id="UP000669605"/>
    </source>
</evidence>
<accession>A0ABX1QL77</accession>
<dbReference type="RefSeq" id="WP_169115894.1">
    <property type="nucleotide sequence ID" value="NZ_JAAAUB010000007.1"/>
</dbReference>
<sequence>MSSAPLRIELYDPERHPDLLLRSPREIAFLLRSLAERRVQLGIFAERRYLFTSVLLNVSEEHLVLDPCGDEQLNRLATQWGVICQGKLEGVTVQFACARLVRVEHQGVMGLGAPLPSTVLRLQRREFFRLPPPAPTWWCELPWSDPAFAPLQAEEPKLKLRVLDLSVGGVALLFPPEVPAPAHGHQFAGARLILPPMDWLETAMEVRSILPLDTPGPARAVPTRVGFRFIGMPTAAANRLYRFLFELQREQLSARKAGLGAG</sequence>
<dbReference type="EMBL" id="JAAAUB010000007">
    <property type="protein sequence ID" value="NMH16687.1"/>
    <property type="molecule type" value="Genomic_DNA"/>
</dbReference>
<comment type="caution">
    <text evidence="6">The sequence shown here is derived from an EMBL/GenBank/DDBJ whole genome shotgun (WGS) entry which is preliminary data.</text>
</comment>
<feature type="domain" description="PilZ" evidence="4">
    <location>
        <begin position="123"/>
        <end position="246"/>
    </location>
</feature>
<dbReference type="InterPro" id="IPR009926">
    <property type="entry name" value="T3SS_YcgR_PilZN"/>
</dbReference>
<evidence type="ECO:0000259" key="5">
    <source>
        <dbReference type="Pfam" id="PF07317"/>
    </source>
</evidence>
<dbReference type="Pfam" id="PF07238">
    <property type="entry name" value="PilZ"/>
    <property type="match status" value="1"/>
</dbReference>
<feature type="domain" description="Type III secretion system flagellar brake protein YcgR PilZN" evidence="5">
    <location>
        <begin position="20"/>
        <end position="121"/>
    </location>
</feature>
<dbReference type="Pfam" id="PF07317">
    <property type="entry name" value="PilZN"/>
    <property type="match status" value="1"/>
</dbReference>
<evidence type="ECO:0000256" key="3">
    <source>
        <dbReference type="ARBA" id="ARBA00023143"/>
    </source>
</evidence>
<protein>
    <recommendedName>
        <fullName evidence="8">Cyclic di-GMP binding protein YcgR</fullName>
    </recommendedName>
</protein>
<dbReference type="InterPro" id="IPR012349">
    <property type="entry name" value="Split_barrel_FMN-bd"/>
</dbReference>
<evidence type="ECO:0008006" key="8">
    <source>
        <dbReference type="Google" id="ProtNLM"/>
    </source>
</evidence>
<evidence type="ECO:0000313" key="6">
    <source>
        <dbReference type="EMBL" id="NMH16687.1"/>
    </source>
</evidence>
<gene>
    <name evidence="6" type="ORF">GV368_06165</name>
</gene>
<evidence type="ECO:0000256" key="1">
    <source>
        <dbReference type="ARBA" id="ARBA00022636"/>
    </source>
</evidence>
<dbReference type="Gene3D" id="2.30.110.10">
    <property type="entry name" value="Electron Transport, Fmn-binding Protein, Chain A"/>
    <property type="match status" value="1"/>
</dbReference>
<name>A0ABX1QL77_9PROT</name>
<dbReference type="InterPro" id="IPR009875">
    <property type="entry name" value="PilZ_domain"/>
</dbReference>
<keyword evidence="7" id="KW-1185">Reference proteome</keyword>
<reference evidence="6 7" key="1">
    <citation type="journal article" date="2020" name="Curr. Microbiol.">
        <title>Tepidiphilus baoligensis sp. nov., a Novel Bacterium of the Family Hydrogenophilaceae Isolated from an Oil Reservoir.</title>
        <authorList>
            <person name="Zhang X."/>
            <person name="Wang G."/>
            <person name="Ma X."/>
            <person name="Yu J."/>
            <person name="You J."/>
            <person name="Xue Y."/>
            <person name="Ma Y."/>
        </authorList>
    </citation>
    <scope>NUCLEOTIDE SEQUENCE [LARGE SCALE GENOMIC DNA]</scope>
    <source>
        <strain evidence="6 7">B18-69</strain>
    </source>
</reference>
<dbReference type="Proteomes" id="UP000669605">
    <property type="component" value="Unassembled WGS sequence"/>
</dbReference>
<keyword evidence="3" id="KW-0975">Bacterial flagellum</keyword>
<organism evidence="6 7">
    <name type="scientific">Tepidiphilus baoligensis</name>
    <dbReference type="NCBI Taxonomy" id="2698687"/>
    <lineage>
        <taxon>Bacteria</taxon>
        <taxon>Pseudomonadati</taxon>
        <taxon>Pseudomonadota</taxon>
        <taxon>Hydrogenophilia</taxon>
        <taxon>Hydrogenophilales</taxon>
        <taxon>Hydrogenophilaceae</taxon>
        <taxon>Tepidiphilus</taxon>
    </lineage>
</organism>
<evidence type="ECO:0000256" key="2">
    <source>
        <dbReference type="ARBA" id="ARBA00022741"/>
    </source>
</evidence>
<evidence type="ECO:0000259" key="4">
    <source>
        <dbReference type="Pfam" id="PF07238"/>
    </source>
</evidence>
<keyword evidence="1" id="KW-0973">c-di-GMP</keyword>
<dbReference type="HAMAP" id="MF_01457">
    <property type="entry name" value="YcgR"/>
    <property type="match status" value="1"/>
</dbReference>
<keyword evidence="2" id="KW-0547">Nucleotide-binding</keyword>
<proteinExistence type="inferred from homology"/>